<dbReference type="AlphaFoldDB" id="A0A563UD39"/>
<dbReference type="GO" id="GO:0008168">
    <property type="term" value="F:methyltransferase activity"/>
    <property type="evidence" value="ECO:0007669"/>
    <property type="project" value="UniProtKB-KW"/>
</dbReference>
<feature type="domain" description="Methyltransferase" evidence="3">
    <location>
        <begin position="34"/>
        <end position="121"/>
    </location>
</feature>
<dbReference type="PANTHER" id="PTHR43861">
    <property type="entry name" value="TRANS-ACONITATE 2-METHYLTRANSFERASE-RELATED"/>
    <property type="match status" value="1"/>
</dbReference>
<dbReference type="Proteomes" id="UP000320042">
    <property type="component" value="Unassembled WGS sequence"/>
</dbReference>
<keyword evidence="5" id="KW-1185">Reference proteome</keyword>
<dbReference type="RefSeq" id="WP_146381762.1">
    <property type="nucleotide sequence ID" value="NZ_VOEJ01000004.1"/>
</dbReference>
<dbReference type="Gene3D" id="3.40.50.150">
    <property type="entry name" value="Vaccinia Virus protein VP39"/>
    <property type="match status" value="1"/>
</dbReference>
<protein>
    <submittedName>
        <fullName evidence="4">Methyltransferase domain-containing protein</fullName>
    </submittedName>
</protein>
<dbReference type="InterPro" id="IPR029063">
    <property type="entry name" value="SAM-dependent_MTases_sf"/>
</dbReference>
<dbReference type="InterPro" id="IPR041698">
    <property type="entry name" value="Methyltransf_25"/>
</dbReference>
<dbReference type="EMBL" id="VOEJ01000004">
    <property type="protein sequence ID" value="TWR29275.1"/>
    <property type="molecule type" value="Genomic_DNA"/>
</dbReference>
<accession>A0A563UD39</accession>
<reference evidence="4 5" key="1">
    <citation type="submission" date="2019-07" db="EMBL/GenBank/DDBJ databases">
        <authorList>
            <person name="Kim J."/>
        </authorList>
    </citation>
    <scope>NUCLEOTIDE SEQUENCE [LARGE SCALE GENOMIC DNA]</scope>
    <source>
        <strain evidence="5">dk17</strain>
    </source>
</reference>
<dbReference type="CDD" id="cd02440">
    <property type="entry name" value="AdoMet_MTases"/>
    <property type="match status" value="1"/>
</dbReference>
<dbReference type="GO" id="GO:0032259">
    <property type="term" value="P:methylation"/>
    <property type="evidence" value="ECO:0007669"/>
    <property type="project" value="UniProtKB-KW"/>
</dbReference>
<evidence type="ECO:0000256" key="2">
    <source>
        <dbReference type="ARBA" id="ARBA00022679"/>
    </source>
</evidence>
<gene>
    <name evidence="4" type="ORF">FPZ43_09935</name>
</gene>
<evidence type="ECO:0000256" key="1">
    <source>
        <dbReference type="ARBA" id="ARBA00022603"/>
    </source>
</evidence>
<name>A0A563UD39_9SPHI</name>
<evidence type="ECO:0000259" key="3">
    <source>
        <dbReference type="Pfam" id="PF13649"/>
    </source>
</evidence>
<proteinExistence type="predicted"/>
<keyword evidence="1 4" id="KW-0489">Methyltransferase</keyword>
<sequence>MKWNAELYDDKHSFVFQYGESVLEVLDVKPGEHVLDLGCGTGYLTSEIQKQGAVVTGIDASPEMIQKARETFNNVDFFVADGTGFEFDDPFDAVFSNATLHWIKDADAAIKCVYDALKTGGRFVAEMGGKGNMKQMIAATARVLKQRGHDSAEQNNPWYFPSPAQYAAKLEAAGFRVTFMVHFDRKTLLQDGRQGVGKWLNMFGPNFFGEIAAEDMPAVLNEITDILQPYYEDNGQWYADYVRLRFIAVKE</sequence>
<dbReference type="Pfam" id="PF13649">
    <property type="entry name" value="Methyltransf_25"/>
    <property type="match status" value="1"/>
</dbReference>
<evidence type="ECO:0000313" key="5">
    <source>
        <dbReference type="Proteomes" id="UP000320042"/>
    </source>
</evidence>
<keyword evidence="2 4" id="KW-0808">Transferase</keyword>
<organism evidence="4 5">
    <name type="scientific">Mucilaginibacter pallidiroseus</name>
    <dbReference type="NCBI Taxonomy" id="2599295"/>
    <lineage>
        <taxon>Bacteria</taxon>
        <taxon>Pseudomonadati</taxon>
        <taxon>Bacteroidota</taxon>
        <taxon>Sphingobacteriia</taxon>
        <taxon>Sphingobacteriales</taxon>
        <taxon>Sphingobacteriaceae</taxon>
        <taxon>Mucilaginibacter</taxon>
    </lineage>
</organism>
<comment type="caution">
    <text evidence="4">The sequence shown here is derived from an EMBL/GenBank/DDBJ whole genome shotgun (WGS) entry which is preliminary data.</text>
</comment>
<evidence type="ECO:0000313" key="4">
    <source>
        <dbReference type="EMBL" id="TWR29275.1"/>
    </source>
</evidence>
<dbReference type="PANTHER" id="PTHR43861:SF1">
    <property type="entry name" value="TRANS-ACONITATE 2-METHYLTRANSFERASE"/>
    <property type="match status" value="1"/>
</dbReference>
<dbReference type="OrthoDB" id="9789123at2"/>
<dbReference type="SUPFAM" id="SSF53335">
    <property type="entry name" value="S-adenosyl-L-methionine-dependent methyltransferases"/>
    <property type="match status" value="1"/>
</dbReference>